<proteinExistence type="predicted"/>
<sequence length="86" mass="9343">MIHFGSLASGDGVMKSGEDRDRIAQAEQIIAFEMEGAGVWEVLPCLVMKGICDYADSHKNKAWQNYAAATAAACMAAFLDEWASNR</sequence>
<comment type="caution">
    <text evidence="1">The sequence shown here is derived from an EMBL/GenBank/DDBJ whole genome shotgun (WGS) entry which is preliminary data.</text>
</comment>
<dbReference type="PANTHER" id="PTHR46082">
    <property type="entry name" value="ATP/GTP-BINDING PROTEIN-RELATED"/>
    <property type="match status" value="1"/>
</dbReference>
<evidence type="ECO:0000313" key="2">
    <source>
        <dbReference type="Proteomes" id="UP000053831"/>
    </source>
</evidence>
<dbReference type="STRING" id="150374.A0A0M9VWR9"/>
<dbReference type="EMBL" id="LGSR01000006">
    <property type="protein sequence ID" value="KOS22375.1"/>
    <property type="molecule type" value="Genomic_DNA"/>
</dbReference>
<evidence type="ECO:0000313" key="1">
    <source>
        <dbReference type="EMBL" id="KOS22375.1"/>
    </source>
</evidence>
<gene>
    <name evidence="1" type="ORF">ESCO_001629</name>
</gene>
<dbReference type="Proteomes" id="UP000053831">
    <property type="component" value="Unassembled WGS sequence"/>
</dbReference>
<dbReference type="GO" id="GO:0009116">
    <property type="term" value="P:nucleoside metabolic process"/>
    <property type="evidence" value="ECO:0007669"/>
    <property type="project" value="InterPro"/>
</dbReference>
<dbReference type="SUPFAM" id="SSF53167">
    <property type="entry name" value="Purine and uridine phosphorylases"/>
    <property type="match status" value="1"/>
</dbReference>
<dbReference type="GO" id="GO:0003824">
    <property type="term" value="F:catalytic activity"/>
    <property type="evidence" value="ECO:0007669"/>
    <property type="project" value="InterPro"/>
</dbReference>
<reference evidence="1 2" key="1">
    <citation type="submission" date="2015-07" db="EMBL/GenBank/DDBJ databases">
        <title>The genome of the fungus Escovopsis weberi, a specialized disease agent of ant agriculture.</title>
        <authorList>
            <person name="de Man T.J."/>
            <person name="Stajich J.E."/>
            <person name="Kubicek C.P."/>
            <person name="Chenthamara K."/>
            <person name="Atanasova L."/>
            <person name="Druzhinina I.S."/>
            <person name="Birnbaum S."/>
            <person name="Barribeau S.M."/>
            <person name="Teiling C."/>
            <person name="Suen G."/>
            <person name="Currie C."/>
            <person name="Gerardo N.M."/>
        </authorList>
    </citation>
    <scope>NUCLEOTIDE SEQUENCE [LARGE SCALE GENOMIC DNA]</scope>
</reference>
<dbReference type="Gene3D" id="3.40.50.1580">
    <property type="entry name" value="Nucleoside phosphorylase domain"/>
    <property type="match status" value="1"/>
</dbReference>
<dbReference type="PANTHER" id="PTHR46082:SF6">
    <property type="entry name" value="AAA+ ATPASE DOMAIN-CONTAINING PROTEIN-RELATED"/>
    <property type="match status" value="1"/>
</dbReference>
<dbReference type="OrthoDB" id="20872at2759"/>
<dbReference type="InterPro" id="IPR035994">
    <property type="entry name" value="Nucleoside_phosphorylase_sf"/>
</dbReference>
<name>A0A0M9VWR9_ESCWE</name>
<organism evidence="1 2">
    <name type="scientific">Escovopsis weberi</name>
    <dbReference type="NCBI Taxonomy" id="150374"/>
    <lineage>
        <taxon>Eukaryota</taxon>
        <taxon>Fungi</taxon>
        <taxon>Dikarya</taxon>
        <taxon>Ascomycota</taxon>
        <taxon>Pezizomycotina</taxon>
        <taxon>Sordariomycetes</taxon>
        <taxon>Hypocreomycetidae</taxon>
        <taxon>Hypocreales</taxon>
        <taxon>Hypocreaceae</taxon>
        <taxon>Escovopsis</taxon>
    </lineage>
</organism>
<accession>A0A0M9VWR9</accession>
<keyword evidence="2" id="KW-1185">Reference proteome</keyword>
<protein>
    <submittedName>
        <fullName evidence="1">Aminodeoxyfutalosine nucleosidase</fullName>
    </submittedName>
</protein>
<dbReference type="AlphaFoldDB" id="A0A0M9VWR9"/>
<dbReference type="InterPro" id="IPR053137">
    <property type="entry name" value="NLR-like"/>
</dbReference>